<evidence type="ECO:0000313" key="4">
    <source>
        <dbReference type="Proteomes" id="UP000284296"/>
    </source>
</evidence>
<evidence type="ECO:0000313" key="5">
    <source>
        <dbReference type="Proteomes" id="UP000285290"/>
    </source>
</evidence>
<evidence type="ECO:0000313" key="1">
    <source>
        <dbReference type="EMBL" id="RGT79697.1"/>
    </source>
</evidence>
<reference evidence="4 5" key="1">
    <citation type="submission" date="2018-08" db="EMBL/GenBank/DDBJ databases">
        <title>A genome reference for cultivated species of the human gut microbiota.</title>
        <authorList>
            <person name="Zou Y."/>
            <person name="Xue W."/>
            <person name="Luo G."/>
        </authorList>
    </citation>
    <scope>NUCLEOTIDE SEQUENCE [LARGE SCALE GENOMIC DNA]</scope>
    <source>
        <strain evidence="1 4">AF18-16LB</strain>
        <strain evidence="3 6">AM16-11</strain>
        <strain evidence="2 5">AM29-10</strain>
    </source>
</reference>
<dbReference type="AlphaFoldDB" id="A0A414ZHP5"/>
<dbReference type="EMBL" id="QSKC01000033">
    <property type="protein sequence ID" value="RHE29805.1"/>
    <property type="molecule type" value="Genomic_DNA"/>
</dbReference>
<evidence type="ECO:0000313" key="3">
    <source>
        <dbReference type="EMBL" id="RHI17270.1"/>
    </source>
</evidence>
<comment type="caution">
    <text evidence="3">The sequence shown here is derived from an EMBL/GenBank/DDBJ whole genome shotgun (WGS) entry which is preliminary data.</text>
</comment>
<dbReference type="EMBL" id="QRXG01000024">
    <property type="protein sequence ID" value="RGT79697.1"/>
    <property type="molecule type" value="Genomic_DNA"/>
</dbReference>
<dbReference type="Proteomes" id="UP000285290">
    <property type="component" value="Unassembled WGS sequence"/>
</dbReference>
<dbReference type="EMBL" id="QRKN01000022">
    <property type="protein sequence ID" value="RHI17270.1"/>
    <property type="molecule type" value="Genomic_DNA"/>
</dbReference>
<evidence type="ECO:0000313" key="6">
    <source>
        <dbReference type="Proteomes" id="UP000285865"/>
    </source>
</evidence>
<dbReference type="Proteomes" id="UP000284296">
    <property type="component" value="Unassembled WGS sequence"/>
</dbReference>
<protein>
    <submittedName>
        <fullName evidence="3">Uncharacterized protein</fullName>
    </submittedName>
</protein>
<sequence length="75" mass="8789">MNKERTELKNEVKVIEIRCKKCNKLMMEYYPCGDESSVALQNIGMKCSRCKRVIILKKYSEGMMKEHSENGTLRI</sequence>
<gene>
    <name evidence="3" type="ORF">DW172_15440</name>
    <name evidence="2" type="ORF">DW753_14675</name>
    <name evidence="1" type="ORF">DWX06_12210</name>
</gene>
<evidence type="ECO:0000313" key="2">
    <source>
        <dbReference type="EMBL" id="RHE29805.1"/>
    </source>
</evidence>
<organism evidence="3 6">
    <name type="scientific">Agathobacter rectalis</name>
    <dbReference type="NCBI Taxonomy" id="39491"/>
    <lineage>
        <taxon>Bacteria</taxon>
        <taxon>Bacillati</taxon>
        <taxon>Bacillota</taxon>
        <taxon>Clostridia</taxon>
        <taxon>Lachnospirales</taxon>
        <taxon>Lachnospiraceae</taxon>
        <taxon>Agathobacter</taxon>
    </lineage>
</organism>
<dbReference type="Proteomes" id="UP000285865">
    <property type="component" value="Unassembled WGS sequence"/>
</dbReference>
<accession>A0A414ZHP5</accession>
<name>A0A414ZHP5_9FIRM</name>
<proteinExistence type="predicted"/>